<dbReference type="CDD" id="cd23767">
    <property type="entry name" value="IQCD"/>
    <property type="match status" value="3"/>
</dbReference>
<dbReference type="Proteomes" id="UP000796880">
    <property type="component" value="Unassembled WGS sequence"/>
</dbReference>
<dbReference type="InterPro" id="IPR014756">
    <property type="entry name" value="Ig_E-set"/>
</dbReference>
<dbReference type="Pfam" id="PF12796">
    <property type="entry name" value="Ank_2"/>
    <property type="match status" value="1"/>
</dbReference>
<dbReference type="InterPro" id="IPR027417">
    <property type="entry name" value="P-loop_NTPase"/>
</dbReference>
<keyword evidence="8" id="KW-0238">DNA-binding</keyword>
<organism evidence="15 16">
    <name type="scientific">Rhamnella rubrinervis</name>
    <dbReference type="NCBI Taxonomy" id="2594499"/>
    <lineage>
        <taxon>Eukaryota</taxon>
        <taxon>Viridiplantae</taxon>
        <taxon>Streptophyta</taxon>
        <taxon>Embryophyta</taxon>
        <taxon>Tracheophyta</taxon>
        <taxon>Spermatophyta</taxon>
        <taxon>Magnoliopsida</taxon>
        <taxon>eudicotyledons</taxon>
        <taxon>Gunneridae</taxon>
        <taxon>Pentapetalae</taxon>
        <taxon>rosids</taxon>
        <taxon>fabids</taxon>
        <taxon>Rosales</taxon>
        <taxon>Rhamnaceae</taxon>
        <taxon>rhamnoid group</taxon>
        <taxon>Rhamneae</taxon>
        <taxon>Rhamnella</taxon>
    </lineage>
</organism>
<dbReference type="PANTHER" id="PTHR23335">
    <property type="entry name" value="CALMODULIN-BINDING TRANSCRIPTION ACTIVATOR CAMTA"/>
    <property type="match status" value="1"/>
</dbReference>
<feature type="region of interest" description="Disordered" evidence="13">
    <location>
        <begin position="144"/>
        <end position="172"/>
    </location>
</feature>
<keyword evidence="9" id="KW-0010">Activator</keyword>
<dbReference type="Gene3D" id="1.25.40.20">
    <property type="entry name" value="Ankyrin repeat-containing domain"/>
    <property type="match status" value="1"/>
</dbReference>
<evidence type="ECO:0000259" key="14">
    <source>
        <dbReference type="PROSITE" id="PS51437"/>
    </source>
</evidence>
<dbReference type="GO" id="GO:0005516">
    <property type="term" value="F:calmodulin binding"/>
    <property type="evidence" value="ECO:0007669"/>
    <property type="project" value="UniProtKB-KW"/>
</dbReference>
<comment type="similarity">
    <text evidence="2">Belongs to the CAMTA family.</text>
</comment>
<name>A0A8K0HNS2_9ROSA</name>
<evidence type="ECO:0000256" key="11">
    <source>
        <dbReference type="ARBA" id="ARBA00023242"/>
    </source>
</evidence>
<dbReference type="Gene3D" id="2.60.40.10">
    <property type="entry name" value="Immunoglobulins"/>
    <property type="match status" value="1"/>
</dbReference>
<protein>
    <recommendedName>
        <fullName evidence="14">CG-1 domain-containing protein</fullName>
    </recommendedName>
</protein>
<dbReference type="SMART" id="SM00015">
    <property type="entry name" value="IQ"/>
    <property type="match status" value="3"/>
</dbReference>
<evidence type="ECO:0000256" key="8">
    <source>
        <dbReference type="ARBA" id="ARBA00023125"/>
    </source>
</evidence>
<dbReference type="SUPFAM" id="SSF52540">
    <property type="entry name" value="P-loop containing nucleoside triphosphate hydrolases"/>
    <property type="match status" value="1"/>
</dbReference>
<gene>
    <name evidence="15" type="ORF">FNV43_RR00967</name>
</gene>
<keyword evidence="5" id="KW-0112">Calmodulin-binding</keyword>
<evidence type="ECO:0000256" key="3">
    <source>
        <dbReference type="ARBA" id="ARBA00022737"/>
    </source>
</evidence>
<keyword evidence="3" id="KW-0677">Repeat</keyword>
<dbReference type="InterPro" id="IPR013783">
    <property type="entry name" value="Ig-like_fold"/>
</dbReference>
<keyword evidence="4" id="KW-0106">Calcium</keyword>
<dbReference type="GO" id="GO:0006357">
    <property type="term" value="P:regulation of transcription by RNA polymerase II"/>
    <property type="evidence" value="ECO:0007669"/>
    <property type="project" value="TreeGrafter"/>
</dbReference>
<dbReference type="PROSITE" id="PS50297">
    <property type="entry name" value="ANK_REP_REGION"/>
    <property type="match status" value="1"/>
</dbReference>
<evidence type="ECO:0000256" key="7">
    <source>
        <dbReference type="ARBA" id="ARBA00023043"/>
    </source>
</evidence>
<dbReference type="InterPro" id="IPR000048">
    <property type="entry name" value="IQ_motif_EF-hand-BS"/>
</dbReference>
<keyword evidence="11" id="KW-0539">Nucleus</keyword>
<dbReference type="EMBL" id="VOIH02000001">
    <property type="protein sequence ID" value="KAF3456317.1"/>
    <property type="molecule type" value="Genomic_DNA"/>
</dbReference>
<evidence type="ECO:0000256" key="4">
    <source>
        <dbReference type="ARBA" id="ARBA00022837"/>
    </source>
</evidence>
<dbReference type="SUPFAM" id="SSF81296">
    <property type="entry name" value="E set domains"/>
    <property type="match status" value="1"/>
</dbReference>
<evidence type="ECO:0000313" key="16">
    <source>
        <dbReference type="Proteomes" id="UP000796880"/>
    </source>
</evidence>
<keyword evidence="10" id="KW-0804">Transcription</keyword>
<evidence type="ECO:0000256" key="1">
    <source>
        <dbReference type="ARBA" id="ARBA00004123"/>
    </source>
</evidence>
<dbReference type="InterPro" id="IPR005559">
    <property type="entry name" value="CG-1_dom"/>
</dbReference>
<sequence>MEGQLIGSEIHGFHTLQDLDVKTTLDEATSRWLRPNEIHAILCNFKYFSINVKPVNLPKSGTIVLFDRKMLRNFRKDGHNWKKKKDGKTVKEAHEHLKVGDEERIHVYYAHGQDNPTFVRRCYWLLDKSLEHIVLVHYRETQEMQSSPVTPMNSSSSSASDPSAPWPLSEELDSGTNHAYYAGEKEIFAPRDNLTVRNHEQKLHDINTLEWDELLVTNDPNNSNASRDQGSFFNQVNQVAGNGLLHGGASNLSAEISPFNDLTNPTARSDNICYQDSAYVQTVGGQLNSNVQGRDSIGMGAGDSLGVMVNDGLQSQDSFGRWMNDFITDSSGSVDGSVFETSISSAQDLSSSAMLPQSSVPEQIFNITDVSPAWAYSNEKTKILVTGFFREEYQQLAKSNLICVCGDVCIPAEIIQVGVYRCLVPPHSSGLVNLFLGLEGLKPLSQIVNFEYRTPMLSNPVVPSEEKDRWVEFQVQMRLAYLLFSTSKSLNILTSKASPTALKEAKKFSQKTSHISNSWSVFMKSIGDDKIPFSQAKDSLFKLMLRNRLKEWLLERVVDGSRTSEFDNQGQGVIHLCAILGYTWAIQLFSASGLSLDFRDKHGWTALHWAAYFGKEKMVAVLLSVGAKPNLVTDPTPGNPGGCTAADLASLNGYDGLAAYLSEKALIEQFKDMSIAGNVSGTLQSGINNTLNADNLREDELYLKETLAAYRTAADAASRIQTAFRERSLKLRTKAVEVSSPELEARSIVAALKIQHAFRNYESRKQLAAAARIQYRFRTWKIRKEFLNMRRQAIRIQAAFRGFQVRRQYRKILWSVGVLEKAILRWRFKRRGFRGLQVDPPIEAVADESQGSDTEEDFYKTSRIQAEERVDRAVVRVQAMFRSKKAQEDYRKMKLAHNQALLEQEDFLDPDIDLVG</sequence>
<dbReference type="SMART" id="SM00248">
    <property type="entry name" value="ANK"/>
    <property type="match status" value="2"/>
</dbReference>
<dbReference type="OrthoDB" id="407555at2759"/>
<comment type="caution">
    <text evidence="15">The sequence shown here is derived from an EMBL/GenBank/DDBJ whole genome shotgun (WGS) entry which is preliminary data.</text>
</comment>
<feature type="domain" description="CG-1" evidence="14">
    <location>
        <begin position="21"/>
        <end position="147"/>
    </location>
</feature>
<dbReference type="PROSITE" id="PS51437">
    <property type="entry name" value="CG_1"/>
    <property type="match status" value="1"/>
</dbReference>
<dbReference type="SUPFAM" id="SSF48403">
    <property type="entry name" value="Ankyrin repeat"/>
    <property type="match status" value="1"/>
</dbReference>
<evidence type="ECO:0000256" key="6">
    <source>
        <dbReference type="ARBA" id="ARBA00023016"/>
    </source>
</evidence>
<evidence type="ECO:0000313" key="15">
    <source>
        <dbReference type="EMBL" id="KAF3456317.1"/>
    </source>
</evidence>
<dbReference type="SMART" id="SM01076">
    <property type="entry name" value="CG-1"/>
    <property type="match status" value="1"/>
</dbReference>
<evidence type="ECO:0000256" key="12">
    <source>
        <dbReference type="PROSITE-ProRule" id="PRU00023"/>
    </source>
</evidence>
<evidence type="ECO:0000256" key="13">
    <source>
        <dbReference type="SAM" id="MobiDB-lite"/>
    </source>
</evidence>
<dbReference type="PROSITE" id="PS50088">
    <property type="entry name" value="ANK_REPEAT"/>
    <property type="match status" value="1"/>
</dbReference>
<dbReference type="Pfam" id="PF00612">
    <property type="entry name" value="IQ"/>
    <property type="match status" value="1"/>
</dbReference>
<evidence type="ECO:0000256" key="2">
    <source>
        <dbReference type="ARBA" id="ARBA00008267"/>
    </source>
</evidence>
<feature type="repeat" description="ANK" evidence="12">
    <location>
        <begin position="602"/>
        <end position="634"/>
    </location>
</feature>
<feature type="compositionally biased region" description="Low complexity" evidence="13">
    <location>
        <begin position="146"/>
        <end position="169"/>
    </location>
</feature>
<dbReference type="Gene3D" id="1.20.5.190">
    <property type="match status" value="1"/>
</dbReference>
<dbReference type="InterPro" id="IPR002110">
    <property type="entry name" value="Ankyrin_rpt"/>
</dbReference>
<evidence type="ECO:0000256" key="5">
    <source>
        <dbReference type="ARBA" id="ARBA00022860"/>
    </source>
</evidence>
<evidence type="ECO:0000256" key="9">
    <source>
        <dbReference type="ARBA" id="ARBA00023159"/>
    </source>
</evidence>
<dbReference type="Pfam" id="PF03859">
    <property type="entry name" value="CG-1"/>
    <property type="match status" value="1"/>
</dbReference>
<accession>A0A8K0HNS2</accession>
<keyword evidence="7 12" id="KW-0040">ANK repeat</keyword>
<dbReference type="InterPro" id="IPR036770">
    <property type="entry name" value="Ankyrin_rpt-contain_sf"/>
</dbReference>
<dbReference type="GO" id="GO:0005634">
    <property type="term" value="C:nucleus"/>
    <property type="evidence" value="ECO:0007669"/>
    <property type="project" value="UniProtKB-SubCell"/>
</dbReference>
<dbReference type="PANTHER" id="PTHR23335:SF3">
    <property type="entry name" value="CALMODULIN-BINDING TRANSCRIPTION ACTIVATOR 5"/>
    <property type="match status" value="1"/>
</dbReference>
<dbReference type="AlphaFoldDB" id="A0A8K0HNS2"/>
<dbReference type="PROSITE" id="PS50096">
    <property type="entry name" value="IQ"/>
    <property type="match status" value="4"/>
</dbReference>
<dbReference type="FunFam" id="1.25.40.20:FF:000150">
    <property type="entry name" value="calmodulin-binding transcription activator 5"/>
    <property type="match status" value="1"/>
</dbReference>
<reference evidence="15" key="1">
    <citation type="submission" date="2020-03" db="EMBL/GenBank/DDBJ databases">
        <title>A high-quality chromosome-level genome assembly of a woody plant with both climbing and erect habits, Rhamnella rubrinervis.</title>
        <authorList>
            <person name="Lu Z."/>
            <person name="Yang Y."/>
            <person name="Zhu X."/>
            <person name="Sun Y."/>
        </authorList>
    </citation>
    <scope>NUCLEOTIDE SEQUENCE</scope>
    <source>
        <strain evidence="15">BYM</strain>
        <tissue evidence="15">Leaf</tissue>
    </source>
</reference>
<comment type="subcellular location">
    <subcellularLocation>
        <location evidence="1">Nucleus</location>
    </subcellularLocation>
</comment>
<keyword evidence="16" id="KW-1185">Reference proteome</keyword>
<proteinExistence type="inferred from homology"/>
<evidence type="ECO:0000256" key="10">
    <source>
        <dbReference type="ARBA" id="ARBA00023163"/>
    </source>
</evidence>
<dbReference type="GO" id="GO:0003712">
    <property type="term" value="F:transcription coregulator activity"/>
    <property type="evidence" value="ECO:0007669"/>
    <property type="project" value="TreeGrafter"/>
</dbReference>
<dbReference type="GO" id="GO:0003690">
    <property type="term" value="F:double-stranded DNA binding"/>
    <property type="evidence" value="ECO:0007669"/>
    <property type="project" value="TreeGrafter"/>
</dbReference>
<keyword evidence="6" id="KW-0346">Stress response</keyword>